<keyword evidence="2 6" id="KW-0812">Transmembrane</keyword>
<feature type="transmembrane region" description="Helical" evidence="6">
    <location>
        <begin position="259"/>
        <end position="277"/>
    </location>
</feature>
<dbReference type="InterPro" id="IPR007016">
    <property type="entry name" value="O-antigen_ligase-rel_domated"/>
</dbReference>
<dbReference type="InterPro" id="IPR011990">
    <property type="entry name" value="TPR-like_helical_dom_sf"/>
</dbReference>
<organism evidence="8 9">
    <name type="scientific">Cellulomonas gelida</name>
    <dbReference type="NCBI Taxonomy" id="1712"/>
    <lineage>
        <taxon>Bacteria</taxon>
        <taxon>Bacillati</taxon>
        <taxon>Actinomycetota</taxon>
        <taxon>Actinomycetes</taxon>
        <taxon>Micrococcales</taxon>
        <taxon>Cellulomonadaceae</taxon>
        <taxon>Cellulomonas</taxon>
    </lineage>
</organism>
<feature type="transmembrane region" description="Helical" evidence="6">
    <location>
        <begin position="158"/>
        <end position="178"/>
    </location>
</feature>
<feature type="transmembrane region" description="Helical" evidence="6">
    <location>
        <begin position="237"/>
        <end position="253"/>
    </location>
</feature>
<dbReference type="InterPro" id="IPR051533">
    <property type="entry name" value="WaaL-like"/>
</dbReference>
<feature type="repeat" description="TPR" evidence="5">
    <location>
        <begin position="668"/>
        <end position="701"/>
    </location>
</feature>
<keyword evidence="4 6" id="KW-0472">Membrane</keyword>
<dbReference type="PROSITE" id="PS50005">
    <property type="entry name" value="TPR"/>
    <property type="match status" value="1"/>
</dbReference>
<dbReference type="Proteomes" id="UP000320461">
    <property type="component" value="Unassembled WGS sequence"/>
</dbReference>
<keyword evidence="3 6" id="KW-1133">Transmembrane helix</keyword>
<gene>
    <name evidence="8" type="ORF">CGE01nite_15500</name>
</gene>
<dbReference type="GO" id="GO:0016020">
    <property type="term" value="C:membrane"/>
    <property type="evidence" value="ECO:0007669"/>
    <property type="project" value="UniProtKB-SubCell"/>
</dbReference>
<feature type="transmembrane region" description="Helical" evidence="6">
    <location>
        <begin position="117"/>
        <end position="137"/>
    </location>
</feature>
<evidence type="ECO:0000256" key="2">
    <source>
        <dbReference type="ARBA" id="ARBA00022692"/>
    </source>
</evidence>
<name>A0A4Y3KIR1_9CELL</name>
<keyword evidence="5" id="KW-0802">TPR repeat</keyword>
<sequence>MAPDADPYGVRVMRVSPRSALDRGRPSGTVRTVVPGPARWAVVLVAAVAVAWLPGGMFPFVLPKLAVVLVGVVLAACAPARGALPRGVGALLAAGGGWLVVSALAGESPATGLVGAFGRYEGVLALGSYAGALWVGARLLSDDEHGRTAGAWTTLDRACAAAALLVAAGALLEAGGLRPFAGEADERVGSLLGNATDMGAVAALLALVLVRPALALIPPATAGRPTPGARGRAPGDAWLAGAGLLAAVCAVVLSGSRAALLALVGGALVAGVAGTWLQRGASPSDERRWHASAGRVGWSGRPSGVRAVLVAVCAVGVLGALAVPTTAARLLGGDAAATASVSGRVLIWQRTLELAGDHPWLGVGPSGYAHAILALTDERWARDVGFTHPLDSPHAWPLQVLVVGGVPFALLAAALLVVLARAWWRRAKATADPWRHALATGGVVAVGLALLTHVTGAATLCLALLLVGALTAGPPRAVPAAARTAPAPGASPASGSAASLRAARRGVATAGGRDVAATSPGGRLAGDRVVRWAWGIAAGALAFVALVGARAEWPLRAAHDAAARGDAEAYSTACDSARTLRAWDRAVPSICAQDAAAALDARLGAEPAAESDVPLVAAATEMADRALATDPHDRGALGARAVLRQAADDLDGALADVERVLTLTPDDPAALLRAGALRAWSGDVDGAVADFEHVLRIDPGDERARTNLAILTTG</sequence>
<proteinExistence type="predicted"/>
<evidence type="ECO:0000256" key="6">
    <source>
        <dbReference type="SAM" id="Phobius"/>
    </source>
</evidence>
<evidence type="ECO:0000256" key="3">
    <source>
        <dbReference type="ARBA" id="ARBA00022989"/>
    </source>
</evidence>
<evidence type="ECO:0000256" key="1">
    <source>
        <dbReference type="ARBA" id="ARBA00004141"/>
    </source>
</evidence>
<dbReference type="Pfam" id="PF04932">
    <property type="entry name" value="Wzy_C"/>
    <property type="match status" value="1"/>
</dbReference>
<feature type="transmembrane region" description="Helical" evidence="6">
    <location>
        <begin position="436"/>
        <end position="469"/>
    </location>
</feature>
<feature type="transmembrane region" description="Helical" evidence="6">
    <location>
        <begin position="400"/>
        <end position="424"/>
    </location>
</feature>
<dbReference type="PANTHER" id="PTHR37422">
    <property type="entry name" value="TEICHURONIC ACID BIOSYNTHESIS PROTEIN TUAE"/>
    <property type="match status" value="1"/>
</dbReference>
<feature type="transmembrane region" description="Helical" evidence="6">
    <location>
        <begin position="87"/>
        <end position="105"/>
    </location>
</feature>
<feature type="transmembrane region" description="Helical" evidence="6">
    <location>
        <begin position="198"/>
        <end position="217"/>
    </location>
</feature>
<reference evidence="8 9" key="1">
    <citation type="submission" date="2019-06" db="EMBL/GenBank/DDBJ databases">
        <title>Whole genome shotgun sequence of Cellulomonas gelida NBRC 3748.</title>
        <authorList>
            <person name="Hosoyama A."/>
            <person name="Uohara A."/>
            <person name="Ohji S."/>
            <person name="Ichikawa N."/>
        </authorList>
    </citation>
    <scope>NUCLEOTIDE SEQUENCE [LARGE SCALE GENOMIC DNA]</scope>
    <source>
        <strain evidence="8 9">NBRC 3748</strain>
    </source>
</reference>
<keyword evidence="9" id="KW-1185">Reference proteome</keyword>
<dbReference type="SMART" id="SM00028">
    <property type="entry name" value="TPR"/>
    <property type="match status" value="2"/>
</dbReference>
<feature type="transmembrane region" description="Helical" evidence="6">
    <location>
        <begin position="38"/>
        <end position="55"/>
    </location>
</feature>
<evidence type="ECO:0000313" key="8">
    <source>
        <dbReference type="EMBL" id="GEA84299.1"/>
    </source>
</evidence>
<protein>
    <recommendedName>
        <fullName evidence="7">O-antigen ligase-related domain-containing protein</fullName>
    </recommendedName>
</protein>
<feature type="domain" description="O-antigen ligase-related" evidence="7">
    <location>
        <begin position="243"/>
        <end position="411"/>
    </location>
</feature>
<comment type="subcellular location">
    <subcellularLocation>
        <location evidence="1">Membrane</location>
        <topology evidence="1">Multi-pass membrane protein</topology>
    </subcellularLocation>
</comment>
<evidence type="ECO:0000313" key="9">
    <source>
        <dbReference type="Proteomes" id="UP000320461"/>
    </source>
</evidence>
<comment type="caution">
    <text evidence="8">The sequence shown here is derived from an EMBL/GenBank/DDBJ whole genome shotgun (WGS) entry which is preliminary data.</text>
</comment>
<evidence type="ECO:0000259" key="7">
    <source>
        <dbReference type="Pfam" id="PF04932"/>
    </source>
</evidence>
<dbReference type="InterPro" id="IPR019734">
    <property type="entry name" value="TPR_rpt"/>
</dbReference>
<evidence type="ECO:0000256" key="4">
    <source>
        <dbReference type="ARBA" id="ARBA00023136"/>
    </source>
</evidence>
<dbReference type="PANTHER" id="PTHR37422:SF21">
    <property type="entry name" value="EXOQ-LIKE PROTEIN"/>
    <property type="match status" value="1"/>
</dbReference>
<dbReference type="SUPFAM" id="SSF48452">
    <property type="entry name" value="TPR-like"/>
    <property type="match status" value="1"/>
</dbReference>
<accession>A0A4Y3KIR1</accession>
<dbReference type="EMBL" id="BJLQ01000013">
    <property type="protein sequence ID" value="GEA84299.1"/>
    <property type="molecule type" value="Genomic_DNA"/>
</dbReference>
<feature type="transmembrane region" description="Helical" evidence="6">
    <location>
        <begin position="304"/>
        <end position="323"/>
    </location>
</feature>
<evidence type="ECO:0000256" key="5">
    <source>
        <dbReference type="PROSITE-ProRule" id="PRU00339"/>
    </source>
</evidence>
<feature type="transmembrane region" description="Helical" evidence="6">
    <location>
        <begin position="529"/>
        <end position="549"/>
    </location>
</feature>
<dbReference type="Gene3D" id="1.25.40.10">
    <property type="entry name" value="Tetratricopeptide repeat domain"/>
    <property type="match status" value="1"/>
</dbReference>
<dbReference type="AlphaFoldDB" id="A0A4Y3KIR1"/>